<evidence type="ECO:0000256" key="2">
    <source>
        <dbReference type="ARBA" id="ARBA00023136"/>
    </source>
</evidence>
<dbReference type="AlphaFoldDB" id="A0A562RBH1"/>
<dbReference type="GO" id="GO:0009279">
    <property type="term" value="C:cell outer membrane"/>
    <property type="evidence" value="ECO:0007669"/>
    <property type="project" value="UniProtKB-SubCell"/>
</dbReference>
<dbReference type="HAMAP" id="MF_00923">
    <property type="entry name" value="OM_assembly_BamB"/>
    <property type="match status" value="1"/>
</dbReference>
<dbReference type="GO" id="GO:0043165">
    <property type="term" value="P:Gram-negative-bacterium-type cell outer membrane assembly"/>
    <property type="evidence" value="ECO:0007669"/>
    <property type="project" value="UniProtKB-UniRule"/>
</dbReference>
<comment type="function">
    <text evidence="4">Part of the outer membrane protein assembly complex, which is involved in assembly and insertion of beta-barrel proteins into the outer membrane.</text>
</comment>
<dbReference type="PANTHER" id="PTHR34512:SF30">
    <property type="entry name" value="OUTER MEMBRANE PROTEIN ASSEMBLY FACTOR BAMB"/>
    <property type="match status" value="1"/>
</dbReference>
<keyword evidence="7" id="KW-1185">Reference proteome</keyword>
<dbReference type="InterPro" id="IPR018391">
    <property type="entry name" value="PQQ_b-propeller_rpt"/>
</dbReference>
<feature type="domain" description="Pyrrolo-quinoline quinone repeat" evidence="5">
    <location>
        <begin position="79"/>
        <end position="310"/>
    </location>
</feature>
<evidence type="ECO:0000313" key="6">
    <source>
        <dbReference type="EMBL" id="TWI66411.1"/>
    </source>
</evidence>
<gene>
    <name evidence="4" type="primary">bamB</name>
    <name evidence="6" type="ORF">IP91_02225</name>
</gene>
<evidence type="ECO:0000256" key="4">
    <source>
        <dbReference type="HAMAP-Rule" id="MF_00923"/>
    </source>
</evidence>
<dbReference type="InterPro" id="IPR017687">
    <property type="entry name" value="BamB"/>
</dbReference>
<dbReference type="NCBIfam" id="TIGR03300">
    <property type="entry name" value="assembly_YfgL"/>
    <property type="match status" value="1"/>
</dbReference>
<dbReference type="EMBL" id="VLLB01000003">
    <property type="protein sequence ID" value="TWI66411.1"/>
    <property type="molecule type" value="Genomic_DNA"/>
</dbReference>
<dbReference type="InterPro" id="IPR011047">
    <property type="entry name" value="Quinoprotein_ADH-like_sf"/>
</dbReference>
<keyword evidence="4" id="KW-0449">Lipoprotein</keyword>
<dbReference type="PANTHER" id="PTHR34512">
    <property type="entry name" value="CELL SURFACE PROTEIN"/>
    <property type="match status" value="1"/>
</dbReference>
<dbReference type="InterPro" id="IPR002372">
    <property type="entry name" value="PQQ_rpt_dom"/>
</dbReference>
<comment type="subcellular location">
    <subcellularLocation>
        <location evidence="4">Cell outer membrane</location>
        <topology evidence="4">Lipid-anchor</topology>
    </subcellularLocation>
</comment>
<dbReference type="GO" id="GO:0051205">
    <property type="term" value="P:protein insertion into membrane"/>
    <property type="evidence" value="ECO:0007669"/>
    <property type="project" value="UniProtKB-UniRule"/>
</dbReference>
<dbReference type="RefSeq" id="WP_145649038.1">
    <property type="nucleotide sequence ID" value="NZ_VLLB01000003.1"/>
</dbReference>
<keyword evidence="3 4" id="KW-0998">Cell outer membrane</keyword>
<reference evidence="6 7" key="1">
    <citation type="journal article" date="2015" name="Stand. Genomic Sci.">
        <title>Genomic Encyclopedia of Bacterial and Archaeal Type Strains, Phase III: the genomes of soil and plant-associated and newly described type strains.</title>
        <authorList>
            <person name="Whitman W.B."/>
            <person name="Woyke T."/>
            <person name="Klenk H.P."/>
            <person name="Zhou Y."/>
            <person name="Lilburn T.G."/>
            <person name="Beck B.J."/>
            <person name="De Vos P."/>
            <person name="Vandamme P."/>
            <person name="Eisen J.A."/>
            <person name="Garrity G."/>
            <person name="Hugenholtz P."/>
            <person name="Kyrpides N.C."/>
        </authorList>
    </citation>
    <scope>NUCLEOTIDE SEQUENCE [LARGE SCALE GENOMIC DNA]</scope>
    <source>
        <strain evidence="6 7">CGMCC 1.10822</strain>
    </source>
</reference>
<sequence length="384" mass="40208">MRITGKVIGVSLLSMTAACSTMNKLNPFKEKDKNPPAELVDIKSPIAAKIVWKHSAGKAGLYTFSPALADNAVFVADTDGTIERLDAATGRSQWRVKAGTDLTAGVGANAKTVAVGGVKGTVLAFDAATGKQLWKIEASSEILSAPAVTDELVIVRSMDNKIAAYDTKTGERKWFLQRTTPPLTLRNAPGMVVAQPNVYVAQPAGKLLALSLANGVPRFEVSVAEPRGTTELERVSDIGGTPVVQGADICTVTYQGKAGCFDLTTGAAKWTKATSSDVGVGVDQRFVFVADDKGAVSAFSRESGASAWKNDSLGNRVLSTPLSYGRVVAVGDFQGYVHLLSREDGAMLGRIATDGSPIRSVPLVSGSNMIFQTQSGTVAAIAVE</sequence>
<dbReference type="InterPro" id="IPR015943">
    <property type="entry name" value="WD40/YVTN_repeat-like_dom_sf"/>
</dbReference>
<accession>A0A562RBH1</accession>
<comment type="subunit">
    <text evidence="4">Part of the Bam complex.</text>
</comment>
<name>A0A562RBH1_9BURK</name>
<protein>
    <recommendedName>
        <fullName evidence="4">Outer membrane protein assembly factor BamB</fullName>
    </recommendedName>
</protein>
<dbReference type="PROSITE" id="PS51257">
    <property type="entry name" value="PROKAR_LIPOPROTEIN"/>
    <property type="match status" value="1"/>
</dbReference>
<dbReference type="OrthoDB" id="5173551at2"/>
<dbReference type="Gene3D" id="2.130.10.10">
    <property type="entry name" value="YVTN repeat-like/Quinoprotein amine dehydrogenase"/>
    <property type="match status" value="1"/>
</dbReference>
<evidence type="ECO:0000256" key="3">
    <source>
        <dbReference type="ARBA" id="ARBA00023237"/>
    </source>
</evidence>
<keyword evidence="1 4" id="KW-0732">Signal</keyword>
<dbReference type="Proteomes" id="UP000318431">
    <property type="component" value="Unassembled WGS sequence"/>
</dbReference>
<evidence type="ECO:0000259" key="5">
    <source>
        <dbReference type="Pfam" id="PF13360"/>
    </source>
</evidence>
<dbReference type="Pfam" id="PF13360">
    <property type="entry name" value="PQQ_2"/>
    <property type="match status" value="1"/>
</dbReference>
<dbReference type="SUPFAM" id="SSF50998">
    <property type="entry name" value="Quinoprotein alcohol dehydrogenase-like"/>
    <property type="match status" value="1"/>
</dbReference>
<keyword evidence="4" id="KW-0564">Palmitate</keyword>
<keyword evidence="2 4" id="KW-0472">Membrane</keyword>
<organism evidence="6 7">
    <name type="scientific">Pseudoduganella lurida</name>
    <dbReference type="NCBI Taxonomy" id="1036180"/>
    <lineage>
        <taxon>Bacteria</taxon>
        <taxon>Pseudomonadati</taxon>
        <taxon>Pseudomonadota</taxon>
        <taxon>Betaproteobacteria</taxon>
        <taxon>Burkholderiales</taxon>
        <taxon>Oxalobacteraceae</taxon>
        <taxon>Telluria group</taxon>
        <taxon>Pseudoduganella</taxon>
    </lineage>
</organism>
<dbReference type="SMART" id="SM00564">
    <property type="entry name" value="PQQ"/>
    <property type="match status" value="5"/>
</dbReference>
<comment type="similarity">
    <text evidence="4">Belongs to the BamB family.</text>
</comment>
<proteinExistence type="inferred from homology"/>
<evidence type="ECO:0000256" key="1">
    <source>
        <dbReference type="ARBA" id="ARBA00022729"/>
    </source>
</evidence>
<comment type="caution">
    <text evidence="6">The sequence shown here is derived from an EMBL/GenBank/DDBJ whole genome shotgun (WGS) entry which is preliminary data.</text>
</comment>
<evidence type="ECO:0000313" key="7">
    <source>
        <dbReference type="Proteomes" id="UP000318431"/>
    </source>
</evidence>